<dbReference type="InterPro" id="IPR012910">
    <property type="entry name" value="Plug_dom"/>
</dbReference>
<dbReference type="PANTHER" id="PTHR32552">
    <property type="entry name" value="FERRICHROME IRON RECEPTOR-RELATED"/>
    <property type="match status" value="1"/>
</dbReference>
<evidence type="ECO:0000256" key="11">
    <source>
        <dbReference type="PROSITE-ProRule" id="PRU01360"/>
    </source>
</evidence>
<evidence type="ECO:0000256" key="5">
    <source>
        <dbReference type="ARBA" id="ARBA00022692"/>
    </source>
</evidence>
<comment type="similarity">
    <text evidence="11 12">Belongs to the TonB-dependent receptor family.</text>
</comment>
<evidence type="ECO:0000256" key="8">
    <source>
        <dbReference type="ARBA" id="ARBA00023077"/>
    </source>
</evidence>
<keyword evidence="8 12" id="KW-0798">TonB box</keyword>
<keyword evidence="15" id="KW-0675">Receptor</keyword>
<keyword evidence="4" id="KW-0410">Iron transport</keyword>
<reference evidence="15 16" key="1">
    <citation type="submission" date="2019-07" db="EMBL/GenBank/DDBJ databases">
        <title>Whole genome shotgun sequence of Swaminathania salitolerans NBRC 104436.</title>
        <authorList>
            <person name="Hosoyama A."/>
            <person name="Uohara A."/>
            <person name="Ohji S."/>
            <person name="Ichikawa N."/>
        </authorList>
    </citation>
    <scope>NUCLEOTIDE SEQUENCE [LARGE SCALE GENOMIC DNA]</scope>
    <source>
        <strain evidence="15 16">NBRC 104436</strain>
    </source>
</reference>
<keyword evidence="6" id="KW-0408">Iron</keyword>
<evidence type="ECO:0000259" key="14">
    <source>
        <dbReference type="Pfam" id="PF07715"/>
    </source>
</evidence>
<comment type="subcellular location">
    <subcellularLocation>
        <location evidence="1 11">Cell outer membrane</location>
        <topology evidence="1 11">Multi-pass membrane protein</topology>
    </subcellularLocation>
</comment>
<evidence type="ECO:0000256" key="4">
    <source>
        <dbReference type="ARBA" id="ARBA00022496"/>
    </source>
</evidence>
<dbReference type="Gene3D" id="2.40.170.20">
    <property type="entry name" value="TonB-dependent receptor, beta-barrel domain"/>
    <property type="match status" value="1"/>
</dbReference>
<dbReference type="InterPro" id="IPR036942">
    <property type="entry name" value="Beta-barrel_TonB_sf"/>
</dbReference>
<evidence type="ECO:0000256" key="2">
    <source>
        <dbReference type="ARBA" id="ARBA00022448"/>
    </source>
</evidence>
<keyword evidence="16" id="KW-1185">Reference proteome</keyword>
<evidence type="ECO:0000256" key="1">
    <source>
        <dbReference type="ARBA" id="ARBA00004571"/>
    </source>
</evidence>
<keyword evidence="7" id="KW-0406">Ion transport</keyword>
<dbReference type="Proteomes" id="UP000321405">
    <property type="component" value="Unassembled WGS sequence"/>
</dbReference>
<dbReference type="AlphaFoldDB" id="A0A511BPR9"/>
<gene>
    <name evidence="15" type="primary">fyuA</name>
    <name evidence="15" type="ORF">SSA02_12450</name>
</gene>
<evidence type="ECO:0000313" key="16">
    <source>
        <dbReference type="Proteomes" id="UP000321405"/>
    </source>
</evidence>
<evidence type="ECO:0000256" key="6">
    <source>
        <dbReference type="ARBA" id="ARBA00023004"/>
    </source>
</evidence>
<dbReference type="GO" id="GO:0009279">
    <property type="term" value="C:cell outer membrane"/>
    <property type="evidence" value="ECO:0007669"/>
    <property type="project" value="UniProtKB-SubCell"/>
</dbReference>
<dbReference type="PROSITE" id="PS52016">
    <property type="entry name" value="TONB_DEPENDENT_REC_3"/>
    <property type="match status" value="1"/>
</dbReference>
<dbReference type="InterPro" id="IPR039426">
    <property type="entry name" value="TonB-dep_rcpt-like"/>
</dbReference>
<dbReference type="GO" id="GO:0006826">
    <property type="term" value="P:iron ion transport"/>
    <property type="evidence" value="ECO:0007669"/>
    <property type="project" value="UniProtKB-KW"/>
</dbReference>
<keyword evidence="3 11" id="KW-1134">Transmembrane beta strand</keyword>
<evidence type="ECO:0000256" key="7">
    <source>
        <dbReference type="ARBA" id="ARBA00023065"/>
    </source>
</evidence>
<feature type="domain" description="TonB-dependent receptor plug" evidence="14">
    <location>
        <begin position="10"/>
        <end position="118"/>
    </location>
</feature>
<comment type="caution">
    <text evidence="15">The sequence shown here is derived from an EMBL/GenBank/DDBJ whole genome shotgun (WGS) entry which is preliminary data.</text>
</comment>
<dbReference type="Pfam" id="PF07715">
    <property type="entry name" value="Plug"/>
    <property type="match status" value="1"/>
</dbReference>
<dbReference type="PANTHER" id="PTHR32552:SF81">
    <property type="entry name" value="TONB-DEPENDENT OUTER MEMBRANE RECEPTOR"/>
    <property type="match status" value="1"/>
</dbReference>
<dbReference type="Pfam" id="PF00593">
    <property type="entry name" value="TonB_dep_Rec_b-barrel"/>
    <property type="match status" value="1"/>
</dbReference>
<proteinExistence type="inferred from homology"/>
<evidence type="ECO:0000256" key="3">
    <source>
        <dbReference type="ARBA" id="ARBA00022452"/>
    </source>
</evidence>
<evidence type="ECO:0000313" key="15">
    <source>
        <dbReference type="EMBL" id="GEL02082.1"/>
    </source>
</evidence>
<keyword evidence="2 11" id="KW-0813">Transport</keyword>
<accession>A0A511BPR9</accession>
<evidence type="ECO:0000256" key="9">
    <source>
        <dbReference type="ARBA" id="ARBA00023136"/>
    </source>
</evidence>
<organism evidence="15 16">
    <name type="scientific">Swaminathania salitolerans</name>
    <dbReference type="NCBI Taxonomy" id="182838"/>
    <lineage>
        <taxon>Bacteria</taxon>
        <taxon>Pseudomonadati</taxon>
        <taxon>Pseudomonadota</taxon>
        <taxon>Alphaproteobacteria</taxon>
        <taxon>Acetobacterales</taxon>
        <taxon>Acetobacteraceae</taxon>
        <taxon>Swaminathania</taxon>
    </lineage>
</organism>
<evidence type="ECO:0000256" key="12">
    <source>
        <dbReference type="RuleBase" id="RU003357"/>
    </source>
</evidence>
<evidence type="ECO:0000256" key="10">
    <source>
        <dbReference type="ARBA" id="ARBA00023237"/>
    </source>
</evidence>
<dbReference type="EMBL" id="BJVC01000002">
    <property type="protein sequence ID" value="GEL02082.1"/>
    <property type="molecule type" value="Genomic_DNA"/>
</dbReference>
<keyword evidence="10 11" id="KW-0998">Cell outer membrane</keyword>
<protein>
    <submittedName>
        <fullName evidence="15">TonB-dependent receptor</fullName>
    </submittedName>
</protein>
<dbReference type="SUPFAM" id="SSF56935">
    <property type="entry name" value="Porins"/>
    <property type="match status" value="1"/>
</dbReference>
<sequence length="701" mass="78598">MTSERKTQNVQKIAGSVSVISRKVLENRNVNTVFDLQYMTPSLQIQPSYGGGQFTYTIRGVGFSGYSSNNSPTVGLYIDEVANPVPFGTNGLMFDMARVEVLRGPQGTLYGRNTTGGAINYITNRPGTSREAGFSVQDGRFGAATVDGYLSGPVSRSLSMRLSGQTQQGGAWQYEPVRRKRLGDLDRGGARLLVDFHPDETTSVLLNLHGSRDRSEANGVRPWSPITALSSTNPIPAPTDRYRTFWGTSSSFARQIGIAPDSKPFSHIDTGGINLRARKTLGGVSIVNLASFDSMQRDEYGNYDGSSRAIADVSFRTRANVVSEELRFSSSRKDRLEWIGGFYYAHQWLNDRYQSGFYDLNRTNGDVRYTQYVNTYSGFGQATYHLTPRIALIGGIRLEHERRSLDRLYAHYIVNDRITNPGNRVDHRALSYTLPSARFSAEYTPFHQDMLYFTFSRGVKSGGFTVYNTNNAADMSRPFRPEKLYAFEIGNKLVVPRYDMRLNVDFFYYDYFDRQVQSQTVSPLSGAIGIYVNAPRSHQYGGEYEFEWSPVERLHIRQSGAYVTGAYDEFTTVTRAIKVNGLWQGVVTDAAGQQIAVPRFTANGSADYSWPLGRYALMTGMDFSLRTTLNFLNPLNRLAGYTLWGGYVAFAPRKGHWKIEAIGRNITDKRYDVTRGRFISGDNIALAGMPATWLLRFRADL</sequence>
<feature type="domain" description="TonB-dependent receptor-like beta-barrel" evidence="13">
    <location>
        <begin position="239"/>
        <end position="665"/>
    </location>
</feature>
<evidence type="ECO:0000259" key="13">
    <source>
        <dbReference type="Pfam" id="PF00593"/>
    </source>
</evidence>
<dbReference type="InterPro" id="IPR000531">
    <property type="entry name" value="Beta-barrel_TonB"/>
</dbReference>
<name>A0A511BPR9_9PROT</name>
<keyword evidence="9 11" id="KW-0472">Membrane</keyword>
<keyword evidence="5 11" id="KW-0812">Transmembrane</keyword>